<dbReference type="AlphaFoldDB" id="A0A7J6SML0"/>
<dbReference type="EMBL" id="JABANO010017036">
    <property type="protein sequence ID" value="KAF4734168.1"/>
    <property type="molecule type" value="Genomic_DNA"/>
</dbReference>
<keyword evidence="3" id="KW-1185">Reference proteome</keyword>
<proteinExistence type="predicted"/>
<evidence type="ECO:0000256" key="1">
    <source>
        <dbReference type="SAM" id="Phobius"/>
    </source>
</evidence>
<organism evidence="2 3">
    <name type="scientific">Perkinsus olseni</name>
    <name type="common">Perkinsus atlanticus</name>
    <dbReference type="NCBI Taxonomy" id="32597"/>
    <lineage>
        <taxon>Eukaryota</taxon>
        <taxon>Sar</taxon>
        <taxon>Alveolata</taxon>
        <taxon>Perkinsozoa</taxon>
        <taxon>Perkinsea</taxon>
        <taxon>Perkinsida</taxon>
        <taxon>Perkinsidae</taxon>
        <taxon>Perkinsus</taxon>
    </lineage>
</organism>
<keyword evidence="1" id="KW-0472">Membrane</keyword>
<sequence>MGSLSLECFPEMRSTSFLFCLPARLGAFLYGLSEALFCATACIRCYVGGAHGLDLISLCIAKVLISLNGFNQDQAAKLRNALQDSITDHIPLHALKLYNTTCLCYCLFVGLTASLGMIGIGARISALVRVYQVAGALSIVAAAVLIVLMLPHAGDYAAALASMAQRSDSDKMAGVWILRLLSTAEGVEALLGCIGGLWTLVRAYGLSLVTDSIIEVKKANREMEKLTEPFLRRHLRRIPE</sequence>
<comment type="caution">
    <text evidence="2">The sequence shown here is derived from an EMBL/GenBank/DDBJ whole genome shotgun (WGS) entry which is preliminary data.</text>
</comment>
<evidence type="ECO:0000313" key="2">
    <source>
        <dbReference type="EMBL" id="KAF4734168.1"/>
    </source>
</evidence>
<accession>A0A7J6SML0</accession>
<evidence type="ECO:0000313" key="3">
    <source>
        <dbReference type="Proteomes" id="UP000553632"/>
    </source>
</evidence>
<keyword evidence="1" id="KW-0812">Transmembrane</keyword>
<name>A0A7J6SML0_PEROL</name>
<dbReference type="Proteomes" id="UP000553632">
    <property type="component" value="Unassembled WGS sequence"/>
</dbReference>
<feature type="transmembrane region" description="Helical" evidence="1">
    <location>
        <begin position="102"/>
        <end position="124"/>
    </location>
</feature>
<gene>
    <name evidence="2" type="ORF">FOZ63_024193</name>
</gene>
<keyword evidence="1" id="KW-1133">Transmembrane helix</keyword>
<feature type="transmembrane region" description="Helical" evidence="1">
    <location>
        <begin position="130"/>
        <end position="150"/>
    </location>
</feature>
<protein>
    <submittedName>
        <fullName evidence="2">Uncharacterized protein</fullName>
    </submittedName>
</protein>
<reference evidence="2 3" key="1">
    <citation type="submission" date="2020-04" db="EMBL/GenBank/DDBJ databases">
        <title>Perkinsus olseni comparative genomics.</title>
        <authorList>
            <person name="Bogema D.R."/>
        </authorList>
    </citation>
    <scope>NUCLEOTIDE SEQUENCE [LARGE SCALE GENOMIC DNA]</scope>
    <source>
        <strain evidence="2 3">ATCC PRA-207</strain>
    </source>
</reference>